<proteinExistence type="predicted"/>
<dbReference type="AlphaFoldDB" id="A0A4C1XI34"/>
<organism evidence="1 2">
    <name type="scientific">Eumeta variegata</name>
    <name type="common">Bagworm moth</name>
    <name type="synonym">Eumeta japonica</name>
    <dbReference type="NCBI Taxonomy" id="151549"/>
    <lineage>
        <taxon>Eukaryota</taxon>
        <taxon>Metazoa</taxon>
        <taxon>Ecdysozoa</taxon>
        <taxon>Arthropoda</taxon>
        <taxon>Hexapoda</taxon>
        <taxon>Insecta</taxon>
        <taxon>Pterygota</taxon>
        <taxon>Neoptera</taxon>
        <taxon>Endopterygota</taxon>
        <taxon>Lepidoptera</taxon>
        <taxon>Glossata</taxon>
        <taxon>Ditrysia</taxon>
        <taxon>Tineoidea</taxon>
        <taxon>Psychidae</taxon>
        <taxon>Oiketicinae</taxon>
        <taxon>Eumeta</taxon>
    </lineage>
</organism>
<keyword evidence="2" id="KW-1185">Reference proteome</keyword>
<reference evidence="1 2" key="1">
    <citation type="journal article" date="2019" name="Commun. Biol.">
        <title>The bagworm genome reveals a unique fibroin gene that provides high tensile strength.</title>
        <authorList>
            <person name="Kono N."/>
            <person name="Nakamura H."/>
            <person name="Ohtoshi R."/>
            <person name="Tomita M."/>
            <person name="Numata K."/>
            <person name="Arakawa K."/>
        </authorList>
    </citation>
    <scope>NUCLEOTIDE SEQUENCE [LARGE SCALE GENOMIC DNA]</scope>
</reference>
<accession>A0A4C1XI34</accession>
<evidence type="ECO:0000313" key="2">
    <source>
        <dbReference type="Proteomes" id="UP000299102"/>
    </source>
</evidence>
<dbReference type="Proteomes" id="UP000299102">
    <property type="component" value="Unassembled WGS sequence"/>
</dbReference>
<evidence type="ECO:0000313" key="1">
    <source>
        <dbReference type="EMBL" id="GBP61887.1"/>
    </source>
</evidence>
<gene>
    <name evidence="1" type="ORF">EVAR_97976_1</name>
</gene>
<comment type="caution">
    <text evidence="1">The sequence shown here is derived from an EMBL/GenBank/DDBJ whole genome shotgun (WGS) entry which is preliminary data.</text>
</comment>
<protein>
    <submittedName>
        <fullName evidence="1">Uncharacterized protein</fullName>
    </submittedName>
</protein>
<sequence>MFANIRGIRMSITNGLRMIDSEFLGVGVRTRPRPNRRYNYQFRCRDMFQITRSTRWARGLITLGAGPQPCAAHAPPANDLPNDVSTES</sequence>
<name>A0A4C1XI34_EUMVA</name>
<dbReference type="EMBL" id="BGZK01000825">
    <property type="protein sequence ID" value="GBP61887.1"/>
    <property type="molecule type" value="Genomic_DNA"/>
</dbReference>